<accession>A0A918EC32</accession>
<reference evidence="3" key="1">
    <citation type="journal article" date="2014" name="Int. J. Syst. Evol. Microbiol.">
        <title>Complete genome sequence of Corynebacterium casei LMG S-19264T (=DSM 44701T), isolated from a smear-ripened cheese.</title>
        <authorList>
            <consortium name="US DOE Joint Genome Institute (JGI-PGF)"/>
            <person name="Walter F."/>
            <person name="Albersmeier A."/>
            <person name="Kalinowski J."/>
            <person name="Ruckert C."/>
        </authorList>
    </citation>
    <scope>NUCLEOTIDE SEQUENCE</scope>
    <source>
        <strain evidence="3">JCM 3313</strain>
    </source>
</reference>
<organism evidence="3 4">
    <name type="scientific">Saccharothrix coeruleofusca</name>
    <dbReference type="NCBI Taxonomy" id="33919"/>
    <lineage>
        <taxon>Bacteria</taxon>
        <taxon>Bacillati</taxon>
        <taxon>Actinomycetota</taxon>
        <taxon>Actinomycetes</taxon>
        <taxon>Pseudonocardiales</taxon>
        <taxon>Pseudonocardiaceae</taxon>
        <taxon>Saccharothrix</taxon>
    </lineage>
</organism>
<dbReference type="AlphaFoldDB" id="A0A918EC32"/>
<dbReference type="Pfam" id="PF04149">
    <property type="entry name" value="DUF397"/>
    <property type="match status" value="1"/>
</dbReference>
<comment type="caution">
    <text evidence="3">The sequence shown here is derived from an EMBL/GenBank/DDBJ whole genome shotgun (WGS) entry which is preliminary data.</text>
</comment>
<dbReference type="RefSeq" id="WP_189222624.1">
    <property type="nucleotide sequence ID" value="NZ_BMRG01000003.1"/>
</dbReference>
<feature type="region of interest" description="Disordered" evidence="1">
    <location>
        <begin position="1"/>
        <end position="25"/>
    </location>
</feature>
<name>A0A918EC32_9PSEU</name>
<reference evidence="3" key="2">
    <citation type="submission" date="2020-09" db="EMBL/GenBank/DDBJ databases">
        <authorList>
            <person name="Sun Q."/>
            <person name="Ohkuma M."/>
        </authorList>
    </citation>
    <scope>NUCLEOTIDE SEQUENCE</scope>
    <source>
        <strain evidence="3">JCM 3313</strain>
    </source>
</reference>
<proteinExistence type="predicted"/>
<evidence type="ECO:0000256" key="1">
    <source>
        <dbReference type="SAM" id="MobiDB-lite"/>
    </source>
</evidence>
<evidence type="ECO:0000259" key="2">
    <source>
        <dbReference type="Pfam" id="PF04149"/>
    </source>
</evidence>
<keyword evidence="4" id="KW-1185">Reference proteome</keyword>
<protein>
    <recommendedName>
        <fullName evidence="2">DUF397 domain-containing protein</fullName>
    </recommendedName>
</protein>
<dbReference type="InterPro" id="IPR007278">
    <property type="entry name" value="DUF397"/>
</dbReference>
<gene>
    <name evidence="3" type="ORF">GCM10010185_16720</name>
</gene>
<feature type="compositionally biased region" description="Basic and acidic residues" evidence="1">
    <location>
        <begin position="1"/>
        <end position="11"/>
    </location>
</feature>
<dbReference type="EMBL" id="BMRG01000003">
    <property type="protein sequence ID" value="GGP45771.1"/>
    <property type="molecule type" value="Genomic_DNA"/>
</dbReference>
<evidence type="ECO:0000313" key="4">
    <source>
        <dbReference type="Proteomes" id="UP000639606"/>
    </source>
</evidence>
<evidence type="ECO:0000313" key="3">
    <source>
        <dbReference type="EMBL" id="GGP45771.1"/>
    </source>
</evidence>
<dbReference type="Proteomes" id="UP000639606">
    <property type="component" value="Unassembled WGS sequence"/>
</dbReference>
<feature type="domain" description="DUF397" evidence="2">
    <location>
        <begin position="10"/>
        <end position="61"/>
    </location>
</feature>
<sequence length="67" mass="7588">MIPQRKEEALRWRKSTRSGNSGGECVELAHTRDMLRDSKNPSGPVLRFERARLAAFLDGVRTGRFDG</sequence>